<dbReference type="GO" id="GO:0090314">
    <property type="term" value="P:positive regulation of protein targeting to membrane"/>
    <property type="evidence" value="ECO:0007669"/>
    <property type="project" value="TreeGrafter"/>
</dbReference>
<dbReference type="GO" id="GO:0044325">
    <property type="term" value="F:transmembrane transporter binding"/>
    <property type="evidence" value="ECO:0007669"/>
    <property type="project" value="TreeGrafter"/>
</dbReference>
<dbReference type="Pfam" id="PF13402">
    <property type="entry name" value="Peptidase_M60"/>
    <property type="match status" value="1"/>
</dbReference>
<dbReference type="PANTHER" id="PTHR15730:SF3">
    <property type="entry name" value="TRPM8 CHANNEL-ASSOCIATED FACTOR 3"/>
    <property type="match status" value="1"/>
</dbReference>
<dbReference type="SMART" id="SM01276">
    <property type="entry name" value="M60-like"/>
    <property type="match status" value="1"/>
</dbReference>
<dbReference type="AlphaFoldDB" id="A0A5F9CVN8"/>
<dbReference type="InterPro" id="IPR042279">
    <property type="entry name" value="Pep_M60_3"/>
</dbReference>
<dbReference type="Ensembl" id="ENSOCUT00000037627.1">
    <property type="protein sequence ID" value="ENSOCUP00000037361.1"/>
    <property type="gene ID" value="ENSOCUG00000038229.1"/>
</dbReference>
<reference evidence="2 3" key="1">
    <citation type="journal article" date="2011" name="Nature">
        <title>A high-resolution map of human evolutionary constraint using 29 mammals.</title>
        <authorList>
            <person name="Lindblad-Toh K."/>
            <person name="Garber M."/>
            <person name="Zuk O."/>
            <person name="Lin M.F."/>
            <person name="Parker B.J."/>
            <person name="Washietl S."/>
            <person name="Kheradpour P."/>
            <person name="Ernst J."/>
            <person name="Jordan G."/>
            <person name="Mauceli E."/>
            <person name="Ward L.D."/>
            <person name="Lowe C.B."/>
            <person name="Holloway A.K."/>
            <person name="Clamp M."/>
            <person name="Gnerre S."/>
            <person name="Alfoldi J."/>
            <person name="Beal K."/>
            <person name="Chang J."/>
            <person name="Clawson H."/>
            <person name="Cuff J."/>
            <person name="Di Palma F."/>
            <person name="Fitzgerald S."/>
            <person name="Flicek P."/>
            <person name="Guttman M."/>
            <person name="Hubisz M.J."/>
            <person name="Jaffe D.B."/>
            <person name="Jungreis I."/>
            <person name="Kent W.J."/>
            <person name="Kostka D."/>
            <person name="Lara M."/>
            <person name="Martins A.L."/>
            <person name="Massingham T."/>
            <person name="Moltke I."/>
            <person name="Raney B.J."/>
            <person name="Rasmussen M.D."/>
            <person name="Robinson J."/>
            <person name="Stark A."/>
            <person name="Vilella A.J."/>
            <person name="Wen J."/>
            <person name="Xie X."/>
            <person name="Zody M.C."/>
            <person name="Baldwin J."/>
            <person name="Bloom T."/>
            <person name="Chin C.W."/>
            <person name="Heiman D."/>
            <person name="Nicol R."/>
            <person name="Nusbaum C."/>
            <person name="Young S."/>
            <person name="Wilkinson J."/>
            <person name="Worley K.C."/>
            <person name="Kovar C.L."/>
            <person name="Muzny D.M."/>
            <person name="Gibbs R.A."/>
            <person name="Cree A."/>
            <person name="Dihn H.H."/>
            <person name="Fowler G."/>
            <person name="Jhangiani S."/>
            <person name="Joshi V."/>
            <person name="Lee S."/>
            <person name="Lewis L.R."/>
            <person name="Nazareth L.V."/>
            <person name="Okwuonu G."/>
            <person name="Santibanez J."/>
            <person name="Warren W.C."/>
            <person name="Mardis E.R."/>
            <person name="Weinstock G.M."/>
            <person name="Wilson R.K."/>
            <person name="Delehaunty K."/>
            <person name="Dooling D."/>
            <person name="Fronik C."/>
            <person name="Fulton L."/>
            <person name="Fulton B."/>
            <person name="Graves T."/>
            <person name="Minx P."/>
            <person name="Sodergren E."/>
            <person name="Birney E."/>
            <person name="Margulies E.H."/>
            <person name="Herrero J."/>
            <person name="Green E.D."/>
            <person name="Haussler D."/>
            <person name="Siepel A."/>
            <person name="Goldman N."/>
            <person name="Pollard K.S."/>
            <person name="Pedersen J.S."/>
            <person name="Lander E.S."/>
            <person name="Kellis M."/>
        </authorList>
    </citation>
    <scope>NUCLEOTIDE SEQUENCE [LARGE SCALE GENOMIC DNA]</scope>
    <source>
        <strain evidence="2 3">Thorbecke inbred</strain>
    </source>
</reference>
<organism evidence="2 3">
    <name type="scientific">Oryctolagus cuniculus</name>
    <name type="common">Rabbit</name>
    <dbReference type="NCBI Taxonomy" id="9986"/>
    <lineage>
        <taxon>Eukaryota</taxon>
        <taxon>Metazoa</taxon>
        <taxon>Chordata</taxon>
        <taxon>Craniata</taxon>
        <taxon>Vertebrata</taxon>
        <taxon>Euteleostomi</taxon>
        <taxon>Mammalia</taxon>
        <taxon>Eutheria</taxon>
        <taxon>Euarchontoglires</taxon>
        <taxon>Glires</taxon>
        <taxon>Lagomorpha</taxon>
        <taxon>Leporidae</taxon>
        <taxon>Oryctolagus</taxon>
    </lineage>
</organism>
<dbReference type="InParanoid" id="A0A5F9CVN8"/>
<accession>A0A5F9CVN8</accession>
<dbReference type="EMBL" id="AAGW02058068">
    <property type="status" value="NOT_ANNOTATED_CDS"/>
    <property type="molecule type" value="Genomic_DNA"/>
</dbReference>
<keyword evidence="3" id="KW-1185">Reference proteome</keyword>
<dbReference type="InterPro" id="IPR031161">
    <property type="entry name" value="Peptidase_M60_dom"/>
</dbReference>
<dbReference type="PANTHER" id="PTHR15730">
    <property type="entry name" value="EXPERIMENTAL AUTOIMMUNE PROSTATITIS ANTIGEN 2-RELATED"/>
    <property type="match status" value="1"/>
</dbReference>
<name>A0A5F9CVN8_RABIT</name>
<evidence type="ECO:0000313" key="3">
    <source>
        <dbReference type="Proteomes" id="UP000001811"/>
    </source>
</evidence>
<evidence type="ECO:0000313" key="2">
    <source>
        <dbReference type="Ensembl" id="ENSOCUP00000037361.1"/>
    </source>
</evidence>
<reference evidence="2" key="2">
    <citation type="submission" date="2025-08" db="UniProtKB">
        <authorList>
            <consortium name="Ensembl"/>
        </authorList>
    </citation>
    <scope>IDENTIFICATION</scope>
    <source>
        <strain evidence="2">Thorbecke</strain>
    </source>
</reference>
<dbReference type="FunFam" id="1.10.390.30:FF:000001">
    <property type="entry name" value="TRPM8 channel-associated factor 1"/>
    <property type="match status" value="1"/>
</dbReference>
<dbReference type="Proteomes" id="UP000001811">
    <property type="component" value="Chromosome 7"/>
</dbReference>
<dbReference type="InterPro" id="IPR051244">
    <property type="entry name" value="TCAF"/>
</dbReference>
<dbReference type="Gene3D" id="3.40.390.80">
    <property type="entry name" value="Peptidase M60, enhancin-like domain 2"/>
    <property type="match status" value="1"/>
</dbReference>
<dbReference type="PROSITE" id="PS51723">
    <property type="entry name" value="PEPTIDASE_M60"/>
    <property type="match status" value="1"/>
</dbReference>
<protein>
    <recommendedName>
        <fullName evidence="1">Peptidase M60 domain-containing protein</fullName>
    </recommendedName>
</protein>
<evidence type="ECO:0000259" key="1">
    <source>
        <dbReference type="PROSITE" id="PS51723"/>
    </source>
</evidence>
<proteinExistence type="predicted"/>
<dbReference type="SMR" id="A0A5F9CVN8"/>
<reference evidence="2" key="3">
    <citation type="submission" date="2025-09" db="UniProtKB">
        <authorList>
            <consortium name="Ensembl"/>
        </authorList>
    </citation>
    <scope>IDENTIFICATION</scope>
    <source>
        <strain evidence="2">Thorbecke</strain>
    </source>
</reference>
<sequence>MQAAAKLASEPFPYRRPERIVTDVQISIGLMHAGYPIMGLLAVVPEVIDEKRIRRSGVWGPLHEVGHNFQRSPWVFYPHTVDADCNLWTIYVHEGILGISRDRAHQALRPENRKQRIKMHMDKGAPLSNWETWTALETYLQLQEAFGWDPFIQLFADYQVITKYPSDNAGKMNLWMKKFSEIVQKNLVPFFKAWGWPIQKEVANSLASLPEWEENPMKEYVRDTSEHSSSK</sequence>
<dbReference type="GO" id="GO:0005886">
    <property type="term" value="C:plasma membrane"/>
    <property type="evidence" value="ECO:0007669"/>
    <property type="project" value="TreeGrafter"/>
</dbReference>
<dbReference type="GeneTree" id="ENSGT00390000017365"/>
<feature type="domain" description="Peptidase M60" evidence="1">
    <location>
        <begin position="1"/>
        <end position="147"/>
    </location>
</feature>
<dbReference type="Gene3D" id="1.10.390.30">
    <property type="entry name" value="Peptidase M60, enhancin-like domain 3"/>
    <property type="match status" value="1"/>
</dbReference>